<accession>A0ABQ4UYF1</accession>
<comment type="caution">
    <text evidence="1">The sequence shown here is derived from an EMBL/GenBank/DDBJ whole genome shotgun (WGS) entry which is preliminary data.</text>
</comment>
<name>A0ABQ4UYF1_9HYPH</name>
<dbReference type="Proteomes" id="UP001055093">
    <property type="component" value="Unassembled WGS sequence"/>
</dbReference>
<dbReference type="RefSeq" id="WP_137829260.1">
    <property type="nucleotide sequence ID" value="NZ_BPRE01000008.1"/>
</dbReference>
<sequence length="80" mass="8812">MNITTRTCRKWHQALKAAQSALFFIADGGRPTHALLAIENYRRLAQPQRNIVDALAMPHAPDGDFEPPGLSIVINPAHQA</sequence>
<dbReference type="EMBL" id="BPRE01000008">
    <property type="protein sequence ID" value="GJE76433.1"/>
    <property type="molecule type" value="Genomic_DNA"/>
</dbReference>
<organism evidence="1 2">
    <name type="scientific">Methylorubrum suomiense</name>
    <dbReference type="NCBI Taxonomy" id="144191"/>
    <lineage>
        <taxon>Bacteria</taxon>
        <taxon>Pseudomonadati</taxon>
        <taxon>Pseudomonadota</taxon>
        <taxon>Alphaproteobacteria</taxon>
        <taxon>Hyphomicrobiales</taxon>
        <taxon>Methylobacteriaceae</taxon>
        <taxon>Methylorubrum</taxon>
    </lineage>
</organism>
<reference evidence="1" key="2">
    <citation type="submission" date="2021-08" db="EMBL/GenBank/DDBJ databases">
        <authorList>
            <person name="Tani A."/>
            <person name="Ola A."/>
            <person name="Ogura Y."/>
            <person name="Katsura K."/>
            <person name="Hayashi T."/>
        </authorList>
    </citation>
    <scope>NUCLEOTIDE SEQUENCE</scope>
    <source>
        <strain evidence="1">DSM 14458</strain>
    </source>
</reference>
<protein>
    <recommendedName>
        <fullName evidence="3">Prevent-host-death family protein</fullName>
    </recommendedName>
</protein>
<keyword evidence="2" id="KW-1185">Reference proteome</keyword>
<evidence type="ECO:0000313" key="2">
    <source>
        <dbReference type="Proteomes" id="UP001055093"/>
    </source>
</evidence>
<gene>
    <name evidence="1" type="ORF">BGCPKDLD_3025</name>
</gene>
<evidence type="ECO:0000313" key="1">
    <source>
        <dbReference type="EMBL" id="GJE76433.1"/>
    </source>
</evidence>
<proteinExistence type="predicted"/>
<evidence type="ECO:0008006" key="3">
    <source>
        <dbReference type="Google" id="ProtNLM"/>
    </source>
</evidence>
<reference evidence="1" key="1">
    <citation type="journal article" date="2021" name="Front. Microbiol.">
        <title>Comprehensive Comparative Genomics and Phenotyping of Methylobacterium Species.</title>
        <authorList>
            <person name="Alessa O."/>
            <person name="Ogura Y."/>
            <person name="Fujitani Y."/>
            <person name="Takami H."/>
            <person name="Hayashi T."/>
            <person name="Sahin N."/>
            <person name="Tani A."/>
        </authorList>
    </citation>
    <scope>NUCLEOTIDE SEQUENCE</scope>
    <source>
        <strain evidence="1">DSM 14458</strain>
    </source>
</reference>